<reference evidence="4" key="1">
    <citation type="submission" date="2016-10" db="EMBL/GenBank/DDBJ databases">
        <authorList>
            <person name="Varghese N."/>
            <person name="Submissions S."/>
        </authorList>
    </citation>
    <scope>NUCLEOTIDE SEQUENCE [LARGE SCALE GENOMIC DNA]</scope>
    <source>
        <strain evidence="4">CGMCC 1.9127</strain>
    </source>
</reference>
<feature type="signal peptide" evidence="2">
    <location>
        <begin position="1"/>
        <end position="30"/>
    </location>
</feature>
<gene>
    <name evidence="3" type="ORF">SAMN05216262_105106</name>
</gene>
<feature type="coiled-coil region" evidence="1">
    <location>
        <begin position="118"/>
        <end position="161"/>
    </location>
</feature>
<evidence type="ECO:0008006" key="5">
    <source>
        <dbReference type="Google" id="ProtNLM"/>
    </source>
</evidence>
<keyword evidence="2" id="KW-0732">Signal</keyword>
<feature type="chain" id="PRO_5011479946" description="DUF2959 domain-containing protein" evidence="2">
    <location>
        <begin position="31"/>
        <end position="223"/>
    </location>
</feature>
<protein>
    <recommendedName>
        <fullName evidence="5">DUF2959 domain-containing protein</fullName>
    </recommendedName>
</protein>
<evidence type="ECO:0000256" key="1">
    <source>
        <dbReference type="SAM" id="Coils"/>
    </source>
</evidence>
<dbReference type="STRING" id="641665.GCA_002104455_03068"/>
<keyword evidence="1" id="KW-0175">Coiled coil</keyword>
<accession>A0A1H7M6S1</accession>
<organism evidence="3 4">
    <name type="scientific">Colwellia chukchiensis</name>
    <dbReference type="NCBI Taxonomy" id="641665"/>
    <lineage>
        <taxon>Bacteria</taxon>
        <taxon>Pseudomonadati</taxon>
        <taxon>Pseudomonadota</taxon>
        <taxon>Gammaproteobacteria</taxon>
        <taxon>Alteromonadales</taxon>
        <taxon>Colwelliaceae</taxon>
        <taxon>Colwellia</taxon>
    </lineage>
</organism>
<dbReference type="Pfam" id="PF11172">
    <property type="entry name" value="DUF2959"/>
    <property type="match status" value="1"/>
</dbReference>
<evidence type="ECO:0000313" key="3">
    <source>
        <dbReference type="EMBL" id="SEL06445.1"/>
    </source>
</evidence>
<dbReference type="RefSeq" id="WP_085284595.1">
    <property type="nucleotide sequence ID" value="NZ_FOBI01000005.1"/>
</dbReference>
<evidence type="ECO:0000313" key="4">
    <source>
        <dbReference type="Proteomes" id="UP000199297"/>
    </source>
</evidence>
<proteinExistence type="predicted"/>
<dbReference type="InterPro" id="IPR021342">
    <property type="entry name" value="DUF2959"/>
</dbReference>
<dbReference type="OrthoDB" id="9780401at2"/>
<dbReference type="AlphaFoldDB" id="A0A1H7M6S1"/>
<dbReference type="EMBL" id="FOBI01000005">
    <property type="protein sequence ID" value="SEL06445.1"/>
    <property type="molecule type" value="Genomic_DNA"/>
</dbReference>
<feature type="coiled-coil region" evidence="1">
    <location>
        <begin position="43"/>
        <end position="70"/>
    </location>
</feature>
<dbReference type="Proteomes" id="UP000199297">
    <property type="component" value="Unassembled WGS sequence"/>
</dbReference>
<keyword evidence="4" id="KW-1185">Reference proteome</keyword>
<name>A0A1H7M6S1_9GAMM</name>
<evidence type="ECO:0000256" key="2">
    <source>
        <dbReference type="SAM" id="SignalP"/>
    </source>
</evidence>
<sequence length="223" mass="25271">MVIITQFCRRFAKASWLLATLLLLSGCQSAYYSAMEKVGVHKRDIMLDRVEDAQNAQEDAQQQFKSALDQLSQMINYDGGDLATQYELVNDQYEASKAAAEEVSGRIAAIEDVADALFEEWSDEIEQYASNNLRLQSQQKLRTTQRKYEGLIKAMHRAKDRMAPVLSALKDNSLYLKHNLNARAIGALQGEYNTIKRDVELLVAEMNKSIAQSQEFIDLLQPE</sequence>